<dbReference type="NCBIfam" id="NF003439">
    <property type="entry name" value="PRK04968.1"/>
    <property type="match status" value="1"/>
</dbReference>
<protein>
    <submittedName>
        <fullName evidence="4">SecY interacting protein Syd</fullName>
    </submittedName>
</protein>
<dbReference type="Proteomes" id="UP000595332">
    <property type="component" value="Chromosome"/>
</dbReference>
<dbReference type="AlphaFoldDB" id="A0A7R6PH78"/>
<keyword evidence="2" id="KW-0997">Cell inner membrane</keyword>
<name>A0A7R6PH78_9GAMM</name>
<dbReference type="InterPro" id="IPR009948">
    <property type="entry name" value="Syd"/>
</dbReference>
<sequence length="179" mass="20383">MQISDALDNFVTAWQAFHDNTPPTITYDSEWPSHCYNTSSPQEGEIVSWQPRKQTIACDVFTRLGEALETTIHPDIIAYYTYLWSDHLDAAAPDGDLTLLQVWNEEDIERLRANLIGHAMVKVKKKLPLTLFFACTEPDDGMLSLLNDDGSIWLEYPGKKPVKKIAENLSEFLNQLTPR</sequence>
<dbReference type="RefSeq" id="WP_201347364.1">
    <property type="nucleotide sequence ID" value="NZ_AP014546.1"/>
</dbReference>
<organism evidence="4 5">
    <name type="scientific">Neptunomonas japonica JAMM 1380</name>
    <dbReference type="NCBI Taxonomy" id="1441457"/>
    <lineage>
        <taxon>Bacteria</taxon>
        <taxon>Pseudomonadati</taxon>
        <taxon>Pseudomonadota</taxon>
        <taxon>Gammaproteobacteria</taxon>
        <taxon>Oceanospirillales</taxon>
        <taxon>Oceanospirillaceae</taxon>
        <taxon>Neptunomonas</taxon>
    </lineage>
</organism>
<proteinExistence type="predicted"/>
<dbReference type="GO" id="GO:0009898">
    <property type="term" value="C:cytoplasmic side of plasma membrane"/>
    <property type="evidence" value="ECO:0007669"/>
    <property type="project" value="InterPro"/>
</dbReference>
<keyword evidence="3" id="KW-0472">Membrane</keyword>
<dbReference type="CDD" id="cd16323">
    <property type="entry name" value="Syd"/>
    <property type="match status" value="1"/>
</dbReference>
<evidence type="ECO:0000256" key="2">
    <source>
        <dbReference type="ARBA" id="ARBA00022519"/>
    </source>
</evidence>
<gene>
    <name evidence="4" type="primary">syd</name>
    <name evidence="4" type="ORF">NEJAP_2209</name>
</gene>
<evidence type="ECO:0000313" key="5">
    <source>
        <dbReference type="Proteomes" id="UP000595332"/>
    </source>
</evidence>
<dbReference type="InterPro" id="IPR038228">
    <property type="entry name" value="Syd_sf"/>
</dbReference>
<evidence type="ECO:0000313" key="4">
    <source>
        <dbReference type="EMBL" id="BBB30157.1"/>
    </source>
</evidence>
<keyword evidence="5" id="KW-1185">Reference proteome</keyword>
<dbReference type="Gene3D" id="3.40.1580.20">
    <property type="entry name" value="Syd protein"/>
    <property type="match status" value="1"/>
</dbReference>
<dbReference type="Pfam" id="PF07348">
    <property type="entry name" value="Syd"/>
    <property type="match status" value="1"/>
</dbReference>
<keyword evidence="1" id="KW-1003">Cell membrane</keyword>
<accession>A0A7R6PH78</accession>
<evidence type="ECO:0000256" key="3">
    <source>
        <dbReference type="ARBA" id="ARBA00023136"/>
    </source>
</evidence>
<reference evidence="4 5" key="1">
    <citation type="journal article" date="2008" name="Int. J. Syst. Evol. Microbiol.">
        <title>Neptunomonas japonica sp. nov., an Osedax japonicus symbiont-like bacterium isolated from sediment adjacent to sperm whale carcasses off Kagoshima, Japan.</title>
        <authorList>
            <person name="Miyazaki M."/>
            <person name="Nogi Y."/>
            <person name="Fujiwara Y."/>
            <person name="Kawato M."/>
            <person name="Kubokawa K."/>
            <person name="Horikoshi K."/>
        </authorList>
    </citation>
    <scope>NUCLEOTIDE SEQUENCE [LARGE SCALE GENOMIC DNA]</scope>
    <source>
        <strain evidence="4 5">JAMM 1380</strain>
    </source>
</reference>
<dbReference type="KEGG" id="njp:NEJAP_2209"/>
<evidence type="ECO:0000256" key="1">
    <source>
        <dbReference type="ARBA" id="ARBA00022475"/>
    </source>
</evidence>
<dbReference type="EMBL" id="AP014546">
    <property type="protein sequence ID" value="BBB30157.1"/>
    <property type="molecule type" value="Genomic_DNA"/>
</dbReference>